<evidence type="ECO:0000313" key="2">
    <source>
        <dbReference type="Proteomes" id="UP001469553"/>
    </source>
</evidence>
<reference evidence="1 2" key="1">
    <citation type="submission" date="2021-06" db="EMBL/GenBank/DDBJ databases">
        <authorList>
            <person name="Palmer J.M."/>
        </authorList>
    </citation>
    <scope>NUCLEOTIDE SEQUENCE [LARGE SCALE GENOMIC DNA]</scope>
    <source>
        <strain evidence="1 2">AS_MEX2019</strain>
        <tissue evidence="1">Muscle</tissue>
    </source>
</reference>
<evidence type="ECO:0000313" key="1">
    <source>
        <dbReference type="EMBL" id="MEQ2309170.1"/>
    </source>
</evidence>
<name>A0ABV0ZUG4_9TELE</name>
<organism evidence="1 2">
    <name type="scientific">Ameca splendens</name>
    <dbReference type="NCBI Taxonomy" id="208324"/>
    <lineage>
        <taxon>Eukaryota</taxon>
        <taxon>Metazoa</taxon>
        <taxon>Chordata</taxon>
        <taxon>Craniata</taxon>
        <taxon>Vertebrata</taxon>
        <taxon>Euteleostomi</taxon>
        <taxon>Actinopterygii</taxon>
        <taxon>Neopterygii</taxon>
        <taxon>Teleostei</taxon>
        <taxon>Neoteleostei</taxon>
        <taxon>Acanthomorphata</taxon>
        <taxon>Ovalentaria</taxon>
        <taxon>Atherinomorphae</taxon>
        <taxon>Cyprinodontiformes</taxon>
        <taxon>Goodeidae</taxon>
        <taxon>Ameca</taxon>
    </lineage>
</organism>
<sequence length="97" mass="10901">MPYTHVAVFDSSSGRRTCLDQCLLYYHCELFVGWPNLEGDLAQHLQYPSNLMPSLTSIQPAPSCPHTALEICARTFPDMNLLDCPVCREISVSSMEH</sequence>
<proteinExistence type="predicted"/>
<dbReference type="EMBL" id="JAHRIP010071236">
    <property type="protein sequence ID" value="MEQ2309170.1"/>
    <property type="molecule type" value="Genomic_DNA"/>
</dbReference>
<accession>A0ABV0ZUG4</accession>
<keyword evidence="2" id="KW-1185">Reference proteome</keyword>
<gene>
    <name evidence="1" type="ORF">AMECASPLE_035720</name>
</gene>
<comment type="caution">
    <text evidence="1">The sequence shown here is derived from an EMBL/GenBank/DDBJ whole genome shotgun (WGS) entry which is preliminary data.</text>
</comment>
<dbReference type="Proteomes" id="UP001469553">
    <property type="component" value="Unassembled WGS sequence"/>
</dbReference>
<protein>
    <submittedName>
        <fullName evidence="1">Uncharacterized protein</fullName>
    </submittedName>
</protein>